<dbReference type="GeneID" id="89954497"/>
<organism evidence="1 2">
    <name type="scientific">Mucor velutinosus</name>
    <dbReference type="NCBI Taxonomy" id="708070"/>
    <lineage>
        <taxon>Eukaryota</taxon>
        <taxon>Fungi</taxon>
        <taxon>Fungi incertae sedis</taxon>
        <taxon>Mucoromycota</taxon>
        <taxon>Mucoromycotina</taxon>
        <taxon>Mucoromycetes</taxon>
        <taxon>Mucorales</taxon>
        <taxon>Mucorineae</taxon>
        <taxon>Mucoraceae</taxon>
        <taxon>Mucor</taxon>
    </lineage>
</organism>
<keyword evidence="2" id="KW-1185">Reference proteome</keyword>
<dbReference type="InterPro" id="IPR021719">
    <property type="entry name" value="Prot_inh_I78"/>
</dbReference>
<gene>
    <name evidence="1" type="ORF">ATC70_010811</name>
</gene>
<proteinExistence type="predicted"/>
<dbReference type="PANTHER" id="PTHR39600">
    <property type="entry name" value="PEPTIDASE INHIBITOR I78 FAMILY PROTEIN"/>
    <property type="match status" value="1"/>
</dbReference>
<sequence length="78" mass="9216">MEESSNNIAEWEQKLVGKILLEDDAEHTLNNDEVVRIKDLPSYHRVLPPGAIMTRDYRLDRLNVFIDNNRKVERVYYG</sequence>
<protein>
    <submittedName>
        <fullName evidence="1">Uncharacterized protein</fullName>
    </submittedName>
</protein>
<dbReference type="Proteomes" id="UP001304243">
    <property type="component" value="Unassembled WGS sequence"/>
</dbReference>
<reference evidence="1 2" key="1">
    <citation type="submission" date="2022-11" db="EMBL/GenBank/DDBJ databases">
        <title>Mucor velutinosus strain NIH1002 WGS.</title>
        <authorList>
            <person name="Subramanian P."/>
            <person name="Mullikin J.C."/>
            <person name="Segre J.A."/>
            <person name="Zelazny A.M."/>
        </authorList>
    </citation>
    <scope>NUCLEOTIDE SEQUENCE [LARGE SCALE GENOMIC DNA]</scope>
    <source>
        <strain evidence="1 2">NIH1002</strain>
    </source>
</reference>
<dbReference type="RefSeq" id="XP_064682519.1">
    <property type="nucleotide sequence ID" value="XM_064830017.1"/>
</dbReference>
<dbReference type="Pfam" id="PF11720">
    <property type="entry name" value="Inhibitor_I78"/>
    <property type="match status" value="1"/>
</dbReference>
<dbReference type="PANTHER" id="PTHR39600:SF1">
    <property type="entry name" value="PEPTIDASE INHIBITOR I78 FAMILY PROTEIN"/>
    <property type="match status" value="1"/>
</dbReference>
<dbReference type="EMBL" id="JASEJX010000014">
    <property type="protein sequence ID" value="KAK4515853.1"/>
    <property type="molecule type" value="Genomic_DNA"/>
</dbReference>
<comment type="caution">
    <text evidence="1">The sequence shown here is derived from an EMBL/GenBank/DDBJ whole genome shotgun (WGS) entry which is preliminary data.</text>
</comment>
<name>A0AAN7DEX1_9FUNG</name>
<accession>A0AAN7DEX1</accession>
<dbReference type="AlphaFoldDB" id="A0AAN7DEX1"/>
<dbReference type="Gene3D" id="3.30.10.10">
    <property type="entry name" value="Trypsin Inhibitor V, subunit A"/>
    <property type="match status" value="1"/>
</dbReference>
<evidence type="ECO:0000313" key="1">
    <source>
        <dbReference type="EMBL" id="KAK4515853.1"/>
    </source>
</evidence>
<evidence type="ECO:0000313" key="2">
    <source>
        <dbReference type="Proteomes" id="UP001304243"/>
    </source>
</evidence>